<feature type="domain" description="RRM" evidence="3">
    <location>
        <begin position="164"/>
        <end position="227"/>
    </location>
</feature>
<dbReference type="AlphaFoldDB" id="L1IK84"/>
<evidence type="ECO:0000313" key="5">
    <source>
        <dbReference type="EnsemblProtists" id="EKX36314"/>
    </source>
</evidence>
<reference evidence="4 6" key="1">
    <citation type="journal article" date="2012" name="Nature">
        <title>Algal genomes reveal evolutionary mosaicism and the fate of nucleomorphs.</title>
        <authorList>
            <consortium name="DOE Joint Genome Institute"/>
            <person name="Curtis B.A."/>
            <person name="Tanifuji G."/>
            <person name="Burki F."/>
            <person name="Gruber A."/>
            <person name="Irimia M."/>
            <person name="Maruyama S."/>
            <person name="Arias M.C."/>
            <person name="Ball S.G."/>
            <person name="Gile G.H."/>
            <person name="Hirakawa Y."/>
            <person name="Hopkins J.F."/>
            <person name="Kuo A."/>
            <person name="Rensing S.A."/>
            <person name="Schmutz J."/>
            <person name="Symeonidi A."/>
            <person name="Elias M."/>
            <person name="Eveleigh R.J."/>
            <person name="Herman E.K."/>
            <person name="Klute M.J."/>
            <person name="Nakayama T."/>
            <person name="Obornik M."/>
            <person name="Reyes-Prieto A."/>
            <person name="Armbrust E.V."/>
            <person name="Aves S.J."/>
            <person name="Beiko R.G."/>
            <person name="Coutinho P."/>
            <person name="Dacks J.B."/>
            <person name="Durnford D.G."/>
            <person name="Fast N.M."/>
            <person name="Green B.R."/>
            <person name="Grisdale C.J."/>
            <person name="Hempel F."/>
            <person name="Henrissat B."/>
            <person name="Hoppner M.P."/>
            <person name="Ishida K."/>
            <person name="Kim E."/>
            <person name="Koreny L."/>
            <person name="Kroth P.G."/>
            <person name="Liu Y."/>
            <person name="Malik S.B."/>
            <person name="Maier U.G."/>
            <person name="McRose D."/>
            <person name="Mock T."/>
            <person name="Neilson J.A."/>
            <person name="Onodera N.T."/>
            <person name="Poole A.M."/>
            <person name="Pritham E.J."/>
            <person name="Richards T.A."/>
            <person name="Rocap G."/>
            <person name="Roy S.W."/>
            <person name="Sarai C."/>
            <person name="Schaack S."/>
            <person name="Shirato S."/>
            <person name="Slamovits C.H."/>
            <person name="Spencer D.F."/>
            <person name="Suzuki S."/>
            <person name="Worden A.Z."/>
            <person name="Zauner S."/>
            <person name="Barry K."/>
            <person name="Bell C."/>
            <person name="Bharti A.K."/>
            <person name="Crow J.A."/>
            <person name="Grimwood J."/>
            <person name="Kramer R."/>
            <person name="Lindquist E."/>
            <person name="Lucas S."/>
            <person name="Salamov A."/>
            <person name="McFadden G.I."/>
            <person name="Lane C.E."/>
            <person name="Keeling P.J."/>
            <person name="Gray M.W."/>
            <person name="Grigoriev I.V."/>
            <person name="Archibald J.M."/>
        </authorList>
    </citation>
    <scope>NUCLEOTIDE SEQUENCE</scope>
    <source>
        <strain evidence="4 6">CCMP2712</strain>
    </source>
</reference>
<feature type="compositionally biased region" description="Polar residues" evidence="2">
    <location>
        <begin position="260"/>
        <end position="269"/>
    </location>
</feature>
<sequence length="519" mass="57888">MPIVSCISITSIIMSEEVAPQPKCPRTDLVRYCRKGGPEKNNCWSFEEFWNPRAVKIEKAAERIIDEWINSKNAPPSEVQPTTTSPALCAGMVEEDKNTDLAGKVDVVPRTSHSVEVAGNWDVPVQEQANGSQDDERTEQPISIEDEYYEYQDYDEEVPHECWELWDVFEQFGMIASIAVQNQQKEGLYNALAFVNFLDESSAKSAFEDMKGGQILGKPIKVRPPQPKVILCSARLLDAYESQFYEPEDFDEVYQEEHSCNQPDSSVELQSADPRGPHESWEHADVLSARTQDLQLNDEEGIHNDKPRTKSTWISKAMAAPTYSPSLTSVRSLFEETAVMTLGLQASSTLSRLGRPRPVGSYFCNDLVHPSVSFQRCQQAGAATRSLVGAVQSGKTLNGTDYVSFRGFPQWAAELAVDPCIAQDMLERSQHVRGSREAIIPLYTVTKERWAETTSDTSAVSLLTSCRPEKAHRLNPSSEFKFSVSLPRLAGQRPNEPNEPHDSPLPYFERAGTDGAANS</sequence>
<dbReference type="EMBL" id="JH993076">
    <property type="protein sequence ID" value="EKX36314.1"/>
    <property type="molecule type" value="Genomic_DNA"/>
</dbReference>
<keyword evidence="1" id="KW-0694">RNA-binding</keyword>
<evidence type="ECO:0000259" key="3">
    <source>
        <dbReference type="PROSITE" id="PS50102"/>
    </source>
</evidence>
<dbReference type="RefSeq" id="XP_005823294.1">
    <property type="nucleotide sequence ID" value="XM_005823237.1"/>
</dbReference>
<protein>
    <recommendedName>
        <fullName evidence="3">RRM domain-containing protein</fullName>
    </recommendedName>
</protein>
<dbReference type="Gene3D" id="3.30.70.330">
    <property type="match status" value="1"/>
</dbReference>
<dbReference type="PROSITE" id="PS50102">
    <property type="entry name" value="RRM"/>
    <property type="match status" value="1"/>
</dbReference>
<evidence type="ECO:0000313" key="4">
    <source>
        <dbReference type="EMBL" id="EKX36314.1"/>
    </source>
</evidence>
<evidence type="ECO:0000256" key="1">
    <source>
        <dbReference type="PROSITE-ProRule" id="PRU00176"/>
    </source>
</evidence>
<accession>L1IK84</accession>
<evidence type="ECO:0000256" key="2">
    <source>
        <dbReference type="SAM" id="MobiDB-lite"/>
    </source>
</evidence>
<reference evidence="5" key="3">
    <citation type="submission" date="2016-03" db="UniProtKB">
        <authorList>
            <consortium name="EnsemblProtists"/>
        </authorList>
    </citation>
    <scope>IDENTIFICATION</scope>
</reference>
<feature type="region of interest" description="Disordered" evidence="2">
    <location>
        <begin position="257"/>
        <end position="280"/>
    </location>
</feature>
<feature type="region of interest" description="Disordered" evidence="2">
    <location>
        <begin position="485"/>
        <end position="519"/>
    </location>
</feature>
<evidence type="ECO:0000313" key="6">
    <source>
        <dbReference type="Proteomes" id="UP000011087"/>
    </source>
</evidence>
<dbReference type="GO" id="GO:0003723">
    <property type="term" value="F:RNA binding"/>
    <property type="evidence" value="ECO:0007669"/>
    <property type="project" value="UniProtKB-UniRule"/>
</dbReference>
<keyword evidence="6" id="KW-1185">Reference proteome</keyword>
<proteinExistence type="predicted"/>
<dbReference type="GeneID" id="17293049"/>
<reference evidence="6" key="2">
    <citation type="submission" date="2012-11" db="EMBL/GenBank/DDBJ databases">
        <authorList>
            <person name="Kuo A."/>
            <person name="Curtis B.A."/>
            <person name="Tanifuji G."/>
            <person name="Burki F."/>
            <person name="Gruber A."/>
            <person name="Irimia M."/>
            <person name="Maruyama S."/>
            <person name="Arias M.C."/>
            <person name="Ball S.G."/>
            <person name="Gile G.H."/>
            <person name="Hirakawa Y."/>
            <person name="Hopkins J.F."/>
            <person name="Rensing S.A."/>
            <person name="Schmutz J."/>
            <person name="Symeonidi A."/>
            <person name="Elias M."/>
            <person name="Eveleigh R.J."/>
            <person name="Herman E.K."/>
            <person name="Klute M.J."/>
            <person name="Nakayama T."/>
            <person name="Obornik M."/>
            <person name="Reyes-Prieto A."/>
            <person name="Armbrust E.V."/>
            <person name="Aves S.J."/>
            <person name="Beiko R.G."/>
            <person name="Coutinho P."/>
            <person name="Dacks J.B."/>
            <person name="Durnford D.G."/>
            <person name="Fast N.M."/>
            <person name="Green B.R."/>
            <person name="Grisdale C."/>
            <person name="Hempe F."/>
            <person name="Henrissat B."/>
            <person name="Hoppner M.P."/>
            <person name="Ishida K.-I."/>
            <person name="Kim E."/>
            <person name="Koreny L."/>
            <person name="Kroth P.G."/>
            <person name="Liu Y."/>
            <person name="Malik S.-B."/>
            <person name="Maier U.G."/>
            <person name="McRose D."/>
            <person name="Mock T."/>
            <person name="Neilson J.A."/>
            <person name="Onodera N.T."/>
            <person name="Poole A.M."/>
            <person name="Pritham E.J."/>
            <person name="Richards T.A."/>
            <person name="Rocap G."/>
            <person name="Roy S.W."/>
            <person name="Sarai C."/>
            <person name="Schaack S."/>
            <person name="Shirato S."/>
            <person name="Slamovits C.H."/>
            <person name="Spencer D.F."/>
            <person name="Suzuki S."/>
            <person name="Worden A.Z."/>
            <person name="Zauner S."/>
            <person name="Barry K."/>
            <person name="Bell C."/>
            <person name="Bharti A.K."/>
            <person name="Crow J.A."/>
            <person name="Grimwood J."/>
            <person name="Kramer R."/>
            <person name="Lindquist E."/>
            <person name="Lucas S."/>
            <person name="Salamov A."/>
            <person name="McFadden G.I."/>
            <person name="Lane C.E."/>
            <person name="Keeling P.J."/>
            <person name="Gray M.W."/>
            <person name="Grigoriev I.V."/>
            <person name="Archibald J.M."/>
        </authorList>
    </citation>
    <scope>NUCLEOTIDE SEQUENCE</scope>
    <source>
        <strain evidence="6">CCMP2712</strain>
    </source>
</reference>
<dbReference type="InterPro" id="IPR000504">
    <property type="entry name" value="RRM_dom"/>
</dbReference>
<dbReference type="SUPFAM" id="SSF54928">
    <property type="entry name" value="RNA-binding domain, RBD"/>
    <property type="match status" value="1"/>
</dbReference>
<dbReference type="InterPro" id="IPR035979">
    <property type="entry name" value="RBD_domain_sf"/>
</dbReference>
<dbReference type="InterPro" id="IPR012677">
    <property type="entry name" value="Nucleotide-bd_a/b_plait_sf"/>
</dbReference>
<dbReference type="Pfam" id="PF00076">
    <property type="entry name" value="RRM_1"/>
    <property type="match status" value="1"/>
</dbReference>
<name>L1IK84_GUITC</name>
<organism evidence="4">
    <name type="scientific">Guillardia theta (strain CCMP2712)</name>
    <name type="common">Cryptophyte</name>
    <dbReference type="NCBI Taxonomy" id="905079"/>
    <lineage>
        <taxon>Eukaryota</taxon>
        <taxon>Cryptophyceae</taxon>
        <taxon>Pyrenomonadales</taxon>
        <taxon>Geminigeraceae</taxon>
        <taxon>Guillardia</taxon>
    </lineage>
</organism>
<dbReference type="KEGG" id="gtt:GUITHDRAFT_117544"/>
<gene>
    <name evidence="4" type="ORF">GUITHDRAFT_117544</name>
</gene>
<dbReference type="HOGENOM" id="CLU_525266_0_0_1"/>
<dbReference type="PaxDb" id="55529-EKX36314"/>
<dbReference type="CDD" id="cd00590">
    <property type="entry name" value="RRM_SF"/>
    <property type="match status" value="1"/>
</dbReference>
<dbReference type="EnsemblProtists" id="EKX36314">
    <property type="protein sequence ID" value="EKX36314"/>
    <property type="gene ID" value="GUITHDRAFT_117544"/>
</dbReference>
<dbReference type="Proteomes" id="UP000011087">
    <property type="component" value="Unassembled WGS sequence"/>
</dbReference>